<evidence type="ECO:0000313" key="3">
    <source>
        <dbReference type="Proteomes" id="UP001407405"/>
    </source>
</evidence>
<evidence type="ECO:0000256" key="1">
    <source>
        <dbReference type="SAM" id="MobiDB-lite"/>
    </source>
</evidence>
<gene>
    <name evidence="2" type="ORF">AAIG11_04020</name>
</gene>
<dbReference type="Pfam" id="PF11213">
    <property type="entry name" value="DUF3006"/>
    <property type="match status" value="1"/>
</dbReference>
<dbReference type="Proteomes" id="UP001407405">
    <property type="component" value="Unassembled WGS sequence"/>
</dbReference>
<accession>A0ABU9VR82</accession>
<dbReference type="InterPro" id="IPR021377">
    <property type="entry name" value="DUF3006"/>
</dbReference>
<comment type="caution">
    <text evidence="2">The sequence shown here is derived from an EMBL/GenBank/DDBJ whole genome shotgun (WGS) entry which is preliminary data.</text>
</comment>
<proteinExistence type="predicted"/>
<evidence type="ECO:0000313" key="2">
    <source>
        <dbReference type="EMBL" id="MEN1759632.1"/>
    </source>
</evidence>
<organism evidence="2 3">
    <name type="scientific">Anoxynatronum sibiricum</name>
    <dbReference type="NCBI Taxonomy" id="210623"/>
    <lineage>
        <taxon>Bacteria</taxon>
        <taxon>Bacillati</taxon>
        <taxon>Bacillota</taxon>
        <taxon>Clostridia</taxon>
        <taxon>Eubacteriales</taxon>
        <taxon>Clostridiaceae</taxon>
        <taxon>Anoxynatronum</taxon>
    </lineage>
</organism>
<reference evidence="2 3" key="1">
    <citation type="submission" date="2024-04" db="EMBL/GenBank/DDBJ databases">
        <title>Genome sequencing and metabolic network reconstruction of aminoacids and betaine degradation by Anoxynatronum sibiricum.</title>
        <authorList>
            <person name="Detkova E.N."/>
            <person name="Boltjanskaja Y.V."/>
            <person name="Mardanov A.V."/>
            <person name="Kevbrin V."/>
        </authorList>
    </citation>
    <scope>NUCLEOTIDE SEQUENCE [LARGE SCALE GENOMIC DNA]</scope>
    <source>
        <strain evidence="2 3">Z-7981</strain>
    </source>
</reference>
<feature type="region of interest" description="Disordered" evidence="1">
    <location>
        <begin position="77"/>
        <end position="103"/>
    </location>
</feature>
<keyword evidence="3" id="KW-1185">Reference proteome</keyword>
<sequence length="103" mass="11823">MAGWNQAIRVIDRFEGQDAVVETHAGWLRINRNLLPVNVVEGDLIIPLEDGTWQIDVEGTAARRRLIQKKMDRLLERKSIQPVVPSENRDDADDADDDRGHRR</sequence>
<name>A0ABU9VR82_9CLOT</name>
<dbReference type="EMBL" id="JBCITM010000003">
    <property type="protein sequence ID" value="MEN1759632.1"/>
    <property type="molecule type" value="Genomic_DNA"/>
</dbReference>
<dbReference type="RefSeq" id="WP_343184992.1">
    <property type="nucleotide sequence ID" value="NZ_JBCITM010000003.1"/>
</dbReference>
<protein>
    <submittedName>
        <fullName evidence="2">DUF3006 domain-containing protein</fullName>
    </submittedName>
</protein>